<dbReference type="SUPFAM" id="SSF56112">
    <property type="entry name" value="Protein kinase-like (PK-like)"/>
    <property type="match status" value="1"/>
</dbReference>
<protein>
    <recommendedName>
        <fullName evidence="1">Protein kinase domain-containing protein</fullName>
    </recommendedName>
</protein>
<organism evidence="2 3">
    <name type="scientific">Dendryphion nanum</name>
    <dbReference type="NCBI Taxonomy" id="256645"/>
    <lineage>
        <taxon>Eukaryota</taxon>
        <taxon>Fungi</taxon>
        <taxon>Dikarya</taxon>
        <taxon>Ascomycota</taxon>
        <taxon>Pezizomycotina</taxon>
        <taxon>Dothideomycetes</taxon>
        <taxon>Pleosporomycetidae</taxon>
        <taxon>Pleosporales</taxon>
        <taxon>Torulaceae</taxon>
        <taxon>Dendryphion</taxon>
    </lineage>
</organism>
<name>A0A9P9D0R1_9PLEO</name>
<dbReference type="Proteomes" id="UP000700596">
    <property type="component" value="Unassembled WGS sequence"/>
</dbReference>
<comment type="caution">
    <text evidence="2">The sequence shown here is derived from an EMBL/GenBank/DDBJ whole genome shotgun (WGS) entry which is preliminary data.</text>
</comment>
<dbReference type="OrthoDB" id="1668230at2759"/>
<proteinExistence type="predicted"/>
<dbReference type="GO" id="GO:0004672">
    <property type="term" value="F:protein kinase activity"/>
    <property type="evidence" value="ECO:0007669"/>
    <property type="project" value="InterPro"/>
</dbReference>
<evidence type="ECO:0000313" key="2">
    <source>
        <dbReference type="EMBL" id="KAH7111255.1"/>
    </source>
</evidence>
<dbReference type="InterPro" id="IPR011009">
    <property type="entry name" value="Kinase-like_dom_sf"/>
</dbReference>
<dbReference type="InterPro" id="IPR001245">
    <property type="entry name" value="Ser-Thr/Tyr_kinase_cat_dom"/>
</dbReference>
<dbReference type="PROSITE" id="PS50011">
    <property type="entry name" value="PROTEIN_KINASE_DOM"/>
    <property type="match status" value="1"/>
</dbReference>
<dbReference type="Pfam" id="PF07714">
    <property type="entry name" value="PK_Tyr_Ser-Thr"/>
    <property type="match status" value="1"/>
</dbReference>
<evidence type="ECO:0000313" key="3">
    <source>
        <dbReference type="Proteomes" id="UP000700596"/>
    </source>
</evidence>
<dbReference type="GO" id="GO:0005524">
    <property type="term" value="F:ATP binding"/>
    <property type="evidence" value="ECO:0007669"/>
    <property type="project" value="InterPro"/>
</dbReference>
<evidence type="ECO:0000259" key="1">
    <source>
        <dbReference type="PROSITE" id="PS50011"/>
    </source>
</evidence>
<gene>
    <name evidence="2" type="ORF">B0J11DRAFT_543265</name>
</gene>
<dbReference type="EMBL" id="JAGMWT010000024">
    <property type="protein sequence ID" value="KAH7111255.1"/>
    <property type="molecule type" value="Genomic_DNA"/>
</dbReference>
<feature type="domain" description="Protein kinase" evidence="1">
    <location>
        <begin position="1"/>
        <end position="65"/>
    </location>
</feature>
<dbReference type="InterPro" id="IPR000719">
    <property type="entry name" value="Prot_kinase_dom"/>
</dbReference>
<reference evidence="2" key="1">
    <citation type="journal article" date="2021" name="Nat. Commun.">
        <title>Genetic determinants of endophytism in the Arabidopsis root mycobiome.</title>
        <authorList>
            <person name="Mesny F."/>
            <person name="Miyauchi S."/>
            <person name="Thiergart T."/>
            <person name="Pickel B."/>
            <person name="Atanasova L."/>
            <person name="Karlsson M."/>
            <person name="Huettel B."/>
            <person name="Barry K.W."/>
            <person name="Haridas S."/>
            <person name="Chen C."/>
            <person name="Bauer D."/>
            <person name="Andreopoulos W."/>
            <person name="Pangilinan J."/>
            <person name="LaButti K."/>
            <person name="Riley R."/>
            <person name="Lipzen A."/>
            <person name="Clum A."/>
            <person name="Drula E."/>
            <person name="Henrissat B."/>
            <person name="Kohler A."/>
            <person name="Grigoriev I.V."/>
            <person name="Martin F.M."/>
            <person name="Hacquard S."/>
        </authorList>
    </citation>
    <scope>NUCLEOTIDE SEQUENCE</scope>
    <source>
        <strain evidence="2">MPI-CAGE-CH-0243</strain>
    </source>
</reference>
<accession>A0A9P9D0R1</accession>
<dbReference type="AlphaFoldDB" id="A0A9P9D0R1"/>
<sequence length="65" mass="7299">MKKGLLLGEANCGNLQLYIDRVNCGIDSMLRKQWSLKVTQAVEYIHGKGIIHSNLSTTNFLVHRA</sequence>
<dbReference type="Gene3D" id="1.10.510.10">
    <property type="entry name" value="Transferase(Phosphotransferase) domain 1"/>
    <property type="match status" value="1"/>
</dbReference>
<keyword evidence="3" id="KW-1185">Reference proteome</keyword>